<evidence type="ECO:0000313" key="3">
    <source>
        <dbReference type="Proteomes" id="UP000342249"/>
    </source>
</evidence>
<keyword evidence="1" id="KW-0812">Transmembrane</keyword>
<organism evidence="2 3">
    <name type="scientific">Clostridium estertheticum</name>
    <dbReference type="NCBI Taxonomy" id="238834"/>
    <lineage>
        <taxon>Bacteria</taxon>
        <taxon>Bacillati</taxon>
        <taxon>Bacillota</taxon>
        <taxon>Clostridia</taxon>
        <taxon>Eubacteriales</taxon>
        <taxon>Clostridiaceae</taxon>
        <taxon>Clostridium</taxon>
    </lineage>
</organism>
<evidence type="ECO:0000256" key="1">
    <source>
        <dbReference type="SAM" id="Phobius"/>
    </source>
</evidence>
<dbReference type="EMBL" id="SPSF01000056">
    <property type="protein sequence ID" value="MPQ64886.1"/>
    <property type="molecule type" value="Genomic_DNA"/>
</dbReference>
<gene>
    <name evidence="2" type="ORF">E4V82_22740</name>
</gene>
<comment type="caution">
    <text evidence="2">The sequence shown here is derived from an EMBL/GenBank/DDBJ whole genome shotgun (WGS) entry which is preliminary data.</text>
</comment>
<proteinExistence type="predicted"/>
<feature type="transmembrane region" description="Helical" evidence="1">
    <location>
        <begin position="107"/>
        <end position="129"/>
    </location>
</feature>
<dbReference type="Proteomes" id="UP000342249">
    <property type="component" value="Unassembled WGS sequence"/>
</dbReference>
<dbReference type="RefSeq" id="WP_152754025.1">
    <property type="nucleotide sequence ID" value="NZ_SPSE01000054.1"/>
</dbReference>
<keyword evidence="1" id="KW-0472">Membrane</keyword>
<reference evidence="2 3" key="1">
    <citation type="journal article" date="2019" name="Lett. Appl. Microbiol.">
        <title>A case of 'blown pack' spoilage of vacuum-packaged pork likely associated with Clostridium estertheticum in Canada.</title>
        <authorList>
            <person name="Zhang P."/>
            <person name="Ward P."/>
            <person name="McMullen L.M."/>
            <person name="Yang X."/>
        </authorList>
    </citation>
    <scope>NUCLEOTIDE SEQUENCE [LARGE SCALE GENOMIC DNA]</scope>
    <source>
        <strain evidence="2 3">MA19</strain>
    </source>
</reference>
<dbReference type="PANTHER" id="PTHR40078">
    <property type="entry name" value="INTEGRAL MEMBRANE PROTEIN-RELATED"/>
    <property type="match status" value="1"/>
</dbReference>
<protein>
    <recommendedName>
        <fullName evidence="4">YitT family protein</fullName>
    </recommendedName>
</protein>
<accession>A0A5N7IUU8</accession>
<keyword evidence="1" id="KW-1133">Transmembrane helix</keyword>
<dbReference type="AlphaFoldDB" id="A0A5N7IUU8"/>
<name>A0A5N7IUU8_9CLOT</name>
<evidence type="ECO:0000313" key="2">
    <source>
        <dbReference type="EMBL" id="MPQ64886.1"/>
    </source>
</evidence>
<feature type="transmembrane region" description="Helical" evidence="1">
    <location>
        <begin position="160"/>
        <end position="179"/>
    </location>
</feature>
<evidence type="ECO:0008006" key="4">
    <source>
        <dbReference type="Google" id="ProtNLM"/>
    </source>
</evidence>
<sequence>MNYKKNFSSELALLLGILLNSFCVSLMVKSNFGISTISSVPFVLSDIFSKFSFGFWNFLIQSASILILIIVTKKFKIGYLISFVIAVIFSELLDLDKVILASWPNTLNWRVAYFIVAFFVLTYGASLFIKCKLPILPFDTFVRDMTQYLKVPVKRVKTSFDLVCLAITLAFSLAMLGYIDGVGLGTILCAIFTGIITNHVCDYLEHHYSFQPTIYVVKKILYHGKPIQTK</sequence>
<dbReference type="Pfam" id="PF19700">
    <property type="entry name" value="DUF6198"/>
    <property type="match status" value="1"/>
</dbReference>
<dbReference type="PANTHER" id="PTHR40078:SF1">
    <property type="entry name" value="INTEGRAL MEMBRANE PROTEIN"/>
    <property type="match status" value="1"/>
</dbReference>
<dbReference type="InterPro" id="IPR038750">
    <property type="entry name" value="YczE/YyaS-like"/>
</dbReference>
<feature type="transmembrane region" description="Helical" evidence="1">
    <location>
        <begin position="47"/>
        <end position="70"/>
    </location>
</feature>
<feature type="transmembrane region" description="Helical" evidence="1">
    <location>
        <begin position="77"/>
        <end position="95"/>
    </location>
</feature>